<comment type="caution">
    <text evidence="1">The sequence shown here is derived from an EMBL/GenBank/DDBJ whole genome shotgun (WGS) entry which is preliminary data.</text>
</comment>
<proteinExistence type="predicted"/>
<evidence type="ECO:0000313" key="1">
    <source>
        <dbReference type="EMBL" id="KAK8769162.1"/>
    </source>
</evidence>
<keyword evidence="2" id="KW-1185">Reference proteome</keyword>
<evidence type="ECO:0008006" key="3">
    <source>
        <dbReference type="Google" id="ProtNLM"/>
    </source>
</evidence>
<dbReference type="PANTHER" id="PTHR37162">
    <property type="entry name" value="HAT FAMILY DIMERISATION DOMAINCONTAINING PROTEIN-RELATED"/>
    <property type="match status" value="1"/>
</dbReference>
<dbReference type="EMBL" id="JARKHS020023007">
    <property type="protein sequence ID" value="KAK8769162.1"/>
    <property type="molecule type" value="Genomic_DNA"/>
</dbReference>
<dbReference type="PANTHER" id="PTHR37162:SF10">
    <property type="entry name" value="DUF4371 DOMAIN-CONTAINING PROTEIN"/>
    <property type="match status" value="1"/>
</dbReference>
<dbReference type="AlphaFoldDB" id="A0AAQ4E3G5"/>
<accession>A0AAQ4E3G5</accession>
<name>A0AAQ4E3G5_AMBAM</name>
<gene>
    <name evidence="1" type="ORF">V5799_014373</name>
</gene>
<protein>
    <recommendedName>
        <fullName evidence="3">DUF4371 domain-containing protein</fullName>
    </recommendedName>
</protein>
<sequence>MSGKKYFQVFIPSYSTDFPCIQKSRKGEKYAFCTVCRCDLNIAHAGRRDNLLHLGTKKHKDSAQIVDTNEKLGGYFSASVDQGTIRAECLFTAFLIEHNVPFTAADHAGDLFRKMFPNSKEAVAYACARTKTAAIAKEMANQQVSSVVSCLQSGPFSVATDGSNDAGNDAKLYPIVVTFVDGIVRTALLAMPTLEGDSTGRNIGALVVDTLKANNVPVRNCVGMACDNAPVMIGSKNGVAAVLKENHENIAILGCCCHLINLAAQKGLACLSVSVDEVLIDVYYYLEKSSKRKDKLRAFQCLHDVE</sequence>
<reference evidence="1 2" key="1">
    <citation type="journal article" date="2023" name="Arcadia Sci">
        <title>De novo assembly of a long-read Amblyomma americanum tick genome.</title>
        <authorList>
            <person name="Chou S."/>
            <person name="Poskanzer K.E."/>
            <person name="Rollins M."/>
            <person name="Thuy-Boun P.S."/>
        </authorList>
    </citation>
    <scope>NUCLEOTIDE SEQUENCE [LARGE SCALE GENOMIC DNA]</scope>
    <source>
        <strain evidence="1">F_SG_1</strain>
        <tissue evidence="1">Salivary glands</tissue>
    </source>
</reference>
<dbReference type="Proteomes" id="UP001321473">
    <property type="component" value="Unassembled WGS sequence"/>
</dbReference>
<evidence type="ECO:0000313" key="2">
    <source>
        <dbReference type="Proteomes" id="UP001321473"/>
    </source>
</evidence>
<organism evidence="1 2">
    <name type="scientific">Amblyomma americanum</name>
    <name type="common">Lone star tick</name>
    <dbReference type="NCBI Taxonomy" id="6943"/>
    <lineage>
        <taxon>Eukaryota</taxon>
        <taxon>Metazoa</taxon>
        <taxon>Ecdysozoa</taxon>
        <taxon>Arthropoda</taxon>
        <taxon>Chelicerata</taxon>
        <taxon>Arachnida</taxon>
        <taxon>Acari</taxon>
        <taxon>Parasitiformes</taxon>
        <taxon>Ixodida</taxon>
        <taxon>Ixodoidea</taxon>
        <taxon>Ixodidae</taxon>
        <taxon>Amblyomminae</taxon>
        <taxon>Amblyomma</taxon>
    </lineage>
</organism>